<dbReference type="EMBL" id="JACAZI010000002">
    <property type="protein sequence ID" value="KAF7368607.1"/>
    <property type="molecule type" value="Genomic_DNA"/>
</dbReference>
<evidence type="ECO:0000313" key="2">
    <source>
        <dbReference type="Proteomes" id="UP000620124"/>
    </source>
</evidence>
<keyword evidence="2" id="KW-1185">Reference proteome</keyword>
<protein>
    <submittedName>
        <fullName evidence="1">Uncharacterized protein</fullName>
    </submittedName>
</protein>
<name>A0A8H7DD64_9AGAR</name>
<sequence length="290" mass="33123">MNLVRNCCLLPVELEREIFELTAFLHPECMLALVLVARRVKIWIKPMLYQTISVHQHMFKCEFSRLPLRAVAKLITSQPVALRYHTRHICFAGVQMSEMVVDLLSRCGVAENLAFIKTPCPAALLPILGALPLQRLSLALSHSFQLFPWPNPFDGRHSIFSQLTHLDILDPHVEIDEWRTWSGLAQIPRLTHLSTRTHMSESVLHGVLQHCKLLQVLVWVYGIQELLDENRARAELTDDPRFVTLVSGELLLDWEAGARGGEDYWARANALVKKRRSEGQERILSQMGSI</sequence>
<proteinExistence type="predicted"/>
<dbReference type="Proteomes" id="UP000620124">
    <property type="component" value="Unassembled WGS sequence"/>
</dbReference>
<organism evidence="1 2">
    <name type="scientific">Mycena venus</name>
    <dbReference type="NCBI Taxonomy" id="2733690"/>
    <lineage>
        <taxon>Eukaryota</taxon>
        <taxon>Fungi</taxon>
        <taxon>Dikarya</taxon>
        <taxon>Basidiomycota</taxon>
        <taxon>Agaricomycotina</taxon>
        <taxon>Agaricomycetes</taxon>
        <taxon>Agaricomycetidae</taxon>
        <taxon>Agaricales</taxon>
        <taxon>Marasmiineae</taxon>
        <taxon>Mycenaceae</taxon>
        <taxon>Mycena</taxon>
    </lineage>
</organism>
<dbReference type="OrthoDB" id="3145912at2759"/>
<comment type="caution">
    <text evidence="1">The sequence shown here is derived from an EMBL/GenBank/DDBJ whole genome shotgun (WGS) entry which is preliminary data.</text>
</comment>
<evidence type="ECO:0000313" key="1">
    <source>
        <dbReference type="EMBL" id="KAF7368607.1"/>
    </source>
</evidence>
<accession>A0A8H7DD64</accession>
<reference evidence="1" key="1">
    <citation type="submission" date="2020-05" db="EMBL/GenBank/DDBJ databases">
        <title>Mycena genomes resolve the evolution of fungal bioluminescence.</title>
        <authorList>
            <person name="Tsai I.J."/>
        </authorList>
    </citation>
    <scope>NUCLEOTIDE SEQUENCE</scope>
    <source>
        <strain evidence="1">CCC161011</strain>
    </source>
</reference>
<dbReference type="AlphaFoldDB" id="A0A8H7DD64"/>
<gene>
    <name evidence="1" type="ORF">MVEN_00184600</name>
</gene>